<reference evidence="1 2" key="1">
    <citation type="submission" date="2018-11" db="EMBL/GenBank/DDBJ databases">
        <title>Whole genome sequencing of Pantoea sp. RIT388.</title>
        <authorList>
            <person name="Gan H.M."/>
            <person name="Hudson A.O."/>
        </authorList>
    </citation>
    <scope>NUCLEOTIDE SEQUENCE [LARGE SCALE GENOMIC DNA]</scope>
    <source>
        <strain evidence="1 2">RIT388</strain>
    </source>
</reference>
<evidence type="ECO:0000313" key="2">
    <source>
        <dbReference type="Proteomes" id="UP000281332"/>
    </source>
</evidence>
<sequence length="69" mass="7581">MAAAADASLSACLRLTYALRRAATNGLANGHSPFIKTSSRRAPAVLFRHRYAIFTRQFTIEHFLATADN</sequence>
<evidence type="ECO:0000313" key="1">
    <source>
        <dbReference type="EMBL" id="RPD99264.1"/>
    </source>
</evidence>
<dbReference type="AlphaFoldDB" id="A0A3N4NSW8"/>
<dbReference type="RefSeq" id="WP_123801542.1">
    <property type="nucleotide sequence ID" value="NZ_RMVG01000010.1"/>
</dbReference>
<accession>A0A3N4NSW8</accession>
<protein>
    <submittedName>
        <fullName evidence="1">Uncharacterized protein</fullName>
    </submittedName>
</protein>
<dbReference type="EMBL" id="RMVG01000010">
    <property type="protein sequence ID" value="RPD99264.1"/>
    <property type="molecule type" value="Genomic_DNA"/>
</dbReference>
<gene>
    <name evidence="1" type="ORF">BBB56_14015</name>
</gene>
<proteinExistence type="predicted"/>
<keyword evidence="2" id="KW-1185">Reference proteome</keyword>
<dbReference type="Proteomes" id="UP000281332">
    <property type="component" value="Unassembled WGS sequence"/>
</dbReference>
<comment type="caution">
    <text evidence="1">The sequence shown here is derived from an EMBL/GenBank/DDBJ whole genome shotgun (WGS) entry which is preliminary data.</text>
</comment>
<name>A0A3N4NSW8_9GAMM</name>
<organism evidence="1 2">
    <name type="scientific">Candidatus Pantoea deserta</name>
    <dbReference type="NCBI Taxonomy" id="1869313"/>
    <lineage>
        <taxon>Bacteria</taxon>
        <taxon>Pseudomonadati</taxon>
        <taxon>Pseudomonadota</taxon>
        <taxon>Gammaproteobacteria</taxon>
        <taxon>Enterobacterales</taxon>
        <taxon>Erwiniaceae</taxon>
        <taxon>Pantoea</taxon>
    </lineage>
</organism>